<evidence type="ECO:0000313" key="1">
    <source>
        <dbReference type="EMBL" id="PWJ10409.1"/>
    </source>
</evidence>
<protein>
    <submittedName>
        <fullName evidence="1">GrpB-like predicted nucleotidyltransferase (UPF0157 family)</fullName>
    </submittedName>
</protein>
<keyword evidence="1" id="KW-0808">Transferase</keyword>
<dbReference type="Proteomes" id="UP000245720">
    <property type="component" value="Unassembled WGS sequence"/>
</dbReference>
<dbReference type="AlphaFoldDB" id="A0A315XVY9"/>
<dbReference type="Gene3D" id="3.30.460.10">
    <property type="entry name" value="Beta Polymerase, domain 2"/>
    <property type="match status" value="1"/>
</dbReference>
<dbReference type="PANTHER" id="PTHR34822">
    <property type="entry name" value="GRPB DOMAIN PROTEIN (AFU_ORTHOLOGUE AFUA_1G01530)"/>
    <property type="match status" value="1"/>
</dbReference>
<dbReference type="RefSeq" id="WP_181380338.1">
    <property type="nucleotide sequence ID" value="NZ_QGDI01000014.1"/>
</dbReference>
<proteinExistence type="predicted"/>
<dbReference type="InterPro" id="IPR007344">
    <property type="entry name" value="GrpB/CoaE"/>
</dbReference>
<dbReference type="EMBL" id="QGDI01000014">
    <property type="protein sequence ID" value="PWJ10409.1"/>
    <property type="molecule type" value="Genomic_DNA"/>
</dbReference>
<organism evidence="1 2">
    <name type="scientific">Ruminococcus flavefaciens</name>
    <dbReference type="NCBI Taxonomy" id="1265"/>
    <lineage>
        <taxon>Bacteria</taxon>
        <taxon>Bacillati</taxon>
        <taxon>Bacillota</taxon>
        <taxon>Clostridia</taxon>
        <taxon>Eubacteriales</taxon>
        <taxon>Oscillospiraceae</taxon>
        <taxon>Ruminococcus</taxon>
    </lineage>
</organism>
<sequence length="180" mass="20822">MSIGMKRGTVFLEEHQTAWEESARTVINDIQSALDGLNADVQHIGSTSVKSIKAKPIIDIAVAVNDLDEVIARNETLAERGIIFRFDERPEHLLYVKGDFEKDTRTHHIHVIPKGSEEWKNYLCFRDYLNEKLSIAKEYEALKLELCEKYGNDRNAYTDAKEDFIRRVTADARKKYADRY</sequence>
<dbReference type="Pfam" id="PF04229">
    <property type="entry name" value="GrpB"/>
    <property type="match status" value="1"/>
</dbReference>
<dbReference type="GO" id="GO:0016740">
    <property type="term" value="F:transferase activity"/>
    <property type="evidence" value="ECO:0007669"/>
    <property type="project" value="UniProtKB-KW"/>
</dbReference>
<dbReference type="InterPro" id="IPR043519">
    <property type="entry name" value="NT_sf"/>
</dbReference>
<dbReference type="SUPFAM" id="SSF81301">
    <property type="entry name" value="Nucleotidyltransferase"/>
    <property type="match status" value="1"/>
</dbReference>
<gene>
    <name evidence="1" type="ORF">IE37_03047</name>
</gene>
<accession>A0A315XVY9</accession>
<name>A0A315XVY9_RUMFL</name>
<reference evidence="1 2" key="1">
    <citation type="submission" date="2018-05" db="EMBL/GenBank/DDBJ databases">
        <title>The Hungate 1000. A catalogue of reference genomes from the rumen microbiome.</title>
        <authorList>
            <person name="Kelly W."/>
        </authorList>
    </citation>
    <scope>NUCLEOTIDE SEQUENCE [LARGE SCALE GENOMIC DNA]</scope>
    <source>
        <strain evidence="1 2">SAb67</strain>
    </source>
</reference>
<evidence type="ECO:0000313" key="2">
    <source>
        <dbReference type="Proteomes" id="UP000245720"/>
    </source>
</evidence>
<dbReference type="PANTHER" id="PTHR34822:SF1">
    <property type="entry name" value="GRPB FAMILY PROTEIN"/>
    <property type="match status" value="1"/>
</dbReference>
<comment type="caution">
    <text evidence="1">The sequence shown here is derived from an EMBL/GenBank/DDBJ whole genome shotgun (WGS) entry which is preliminary data.</text>
</comment>